<dbReference type="InterPro" id="IPR030184">
    <property type="entry name" value="WAT1-related"/>
</dbReference>
<sequence>MQANVVVLADYIVVCEDDSHGTATISVEGIMCSGIAYYIQGTVMKERGPVFMTAFNPLCMIIVAIMGSIILAEEITLGRYEFLLSHCSASGIESGYTNFSEIDGVVGATIIVIGLYSLIWGTSKDHLTQSSDDDEKKGVFELLISATDAMKSNSAGHGTVAEIPSAKSP</sequence>
<keyword evidence="1 4" id="KW-0812">Transmembrane</keyword>
<evidence type="ECO:0000256" key="3">
    <source>
        <dbReference type="ARBA" id="ARBA00023136"/>
    </source>
</evidence>
<feature type="transmembrane region" description="Helical" evidence="4">
    <location>
        <begin position="104"/>
        <end position="121"/>
    </location>
</feature>
<dbReference type="KEGG" id="egu:105048704"/>
<proteinExistence type="predicted"/>
<dbReference type="GO" id="GO:0022857">
    <property type="term" value="F:transmembrane transporter activity"/>
    <property type="evidence" value="ECO:0007669"/>
    <property type="project" value="InterPro"/>
</dbReference>
<evidence type="ECO:0000256" key="1">
    <source>
        <dbReference type="ARBA" id="ARBA00022692"/>
    </source>
</evidence>
<gene>
    <name evidence="6" type="primary">LOC105048704</name>
</gene>
<keyword evidence="3 4" id="KW-0472">Membrane</keyword>
<accession>A0A6I9RPR1</accession>
<protein>
    <submittedName>
        <fullName evidence="6">WAT1-related protein At2g37450 isoform X2</fullName>
    </submittedName>
</protein>
<evidence type="ECO:0000256" key="4">
    <source>
        <dbReference type="SAM" id="Phobius"/>
    </source>
</evidence>
<dbReference type="Proteomes" id="UP000504607">
    <property type="component" value="Chromosome 7"/>
</dbReference>
<feature type="transmembrane region" description="Helical" evidence="4">
    <location>
        <begin position="51"/>
        <end position="72"/>
    </location>
</feature>
<keyword evidence="5" id="KW-1185">Reference proteome</keyword>
<evidence type="ECO:0000256" key="2">
    <source>
        <dbReference type="ARBA" id="ARBA00022989"/>
    </source>
</evidence>
<keyword evidence="2 4" id="KW-1133">Transmembrane helix</keyword>
<evidence type="ECO:0000313" key="5">
    <source>
        <dbReference type="Proteomes" id="UP000504607"/>
    </source>
</evidence>
<organism evidence="5 6">
    <name type="scientific">Elaeis guineensis var. tenera</name>
    <name type="common">Oil palm</name>
    <dbReference type="NCBI Taxonomy" id="51953"/>
    <lineage>
        <taxon>Eukaryota</taxon>
        <taxon>Viridiplantae</taxon>
        <taxon>Streptophyta</taxon>
        <taxon>Embryophyta</taxon>
        <taxon>Tracheophyta</taxon>
        <taxon>Spermatophyta</taxon>
        <taxon>Magnoliopsida</taxon>
        <taxon>Liliopsida</taxon>
        <taxon>Arecaceae</taxon>
        <taxon>Arecoideae</taxon>
        <taxon>Cocoseae</taxon>
        <taxon>Elaeidinae</taxon>
        <taxon>Elaeis</taxon>
    </lineage>
</organism>
<dbReference type="GO" id="GO:0016020">
    <property type="term" value="C:membrane"/>
    <property type="evidence" value="ECO:0007669"/>
    <property type="project" value="InterPro"/>
</dbReference>
<name>A0A6I9RPR1_ELAGV</name>
<dbReference type="GeneID" id="105048704"/>
<dbReference type="AlphaFoldDB" id="A0A6I9RPR1"/>
<dbReference type="OrthoDB" id="784275at2759"/>
<dbReference type="PANTHER" id="PTHR31218">
    <property type="entry name" value="WAT1-RELATED PROTEIN"/>
    <property type="match status" value="1"/>
</dbReference>
<dbReference type="RefSeq" id="XP_010926418.1">
    <property type="nucleotide sequence ID" value="XM_010928116.2"/>
</dbReference>
<evidence type="ECO:0000313" key="6">
    <source>
        <dbReference type="RefSeq" id="XP_010926418.1"/>
    </source>
</evidence>
<reference evidence="6" key="1">
    <citation type="submission" date="2025-08" db="UniProtKB">
        <authorList>
            <consortium name="RefSeq"/>
        </authorList>
    </citation>
    <scope>IDENTIFICATION</scope>
</reference>